<keyword evidence="4" id="KW-0862">Zinc</keyword>
<reference evidence="9 10" key="1">
    <citation type="submission" date="2017-10" db="EMBL/GenBank/DDBJ databases">
        <title>Comparative genomics in systemic dimorphic fungi from Ajellomycetaceae.</title>
        <authorList>
            <person name="Munoz J.F."/>
            <person name="Mcewen J.G."/>
            <person name="Clay O.K."/>
            <person name="Cuomo C.A."/>
        </authorList>
    </citation>
    <scope>NUCLEOTIDE SEQUENCE [LARGE SCALE GENOMIC DNA]</scope>
    <source>
        <strain evidence="9 10">UAMH7299</strain>
    </source>
</reference>
<feature type="compositionally biased region" description="Polar residues" evidence="7">
    <location>
        <begin position="8"/>
        <end position="18"/>
    </location>
</feature>
<evidence type="ECO:0000313" key="10">
    <source>
        <dbReference type="Proteomes" id="UP000224634"/>
    </source>
</evidence>
<organism evidence="9 10">
    <name type="scientific">Polytolypa hystricis (strain UAMH7299)</name>
    <dbReference type="NCBI Taxonomy" id="1447883"/>
    <lineage>
        <taxon>Eukaryota</taxon>
        <taxon>Fungi</taxon>
        <taxon>Dikarya</taxon>
        <taxon>Ascomycota</taxon>
        <taxon>Pezizomycotina</taxon>
        <taxon>Eurotiomycetes</taxon>
        <taxon>Eurotiomycetidae</taxon>
        <taxon>Onygenales</taxon>
        <taxon>Onygenales incertae sedis</taxon>
        <taxon>Polytolypa</taxon>
    </lineage>
</organism>
<dbReference type="GO" id="GO:0008270">
    <property type="term" value="F:zinc ion binding"/>
    <property type="evidence" value="ECO:0007669"/>
    <property type="project" value="UniProtKB-KW"/>
</dbReference>
<proteinExistence type="predicted"/>
<feature type="compositionally biased region" description="Low complexity" evidence="7">
    <location>
        <begin position="19"/>
        <end position="31"/>
    </location>
</feature>
<feature type="compositionally biased region" description="Low complexity" evidence="7">
    <location>
        <begin position="348"/>
        <end position="360"/>
    </location>
</feature>
<gene>
    <name evidence="9" type="ORF">AJ80_07355</name>
</gene>
<evidence type="ECO:0000313" key="9">
    <source>
        <dbReference type="EMBL" id="PGH10912.1"/>
    </source>
</evidence>
<keyword evidence="2" id="KW-0479">Metal-binding</keyword>
<dbReference type="SMART" id="SM00249">
    <property type="entry name" value="PHD"/>
    <property type="match status" value="1"/>
</dbReference>
<feature type="compositionally biased region" description="Polar residues" evidence="7">
    <location>
        <begin position="578"/>
        <end position="593"/>
    </location>
</feature>
<evidence type="ECO:0000256" key="4">
    <source>
        <dbReference type="ARBA" id="ARBA00022833"/>
    </source>
</evidence>
<evidence type="ECO:0000256" key="3">
    <source>
        <dbReference type="ARBA" id="ARBA00022771"/>
    </source>
</evidence>
<dbReference type="PANTHER" id="PTHR12628">
    <property type="entry name" value="POLYCOMB-LIKE TRANSCRIPTION FACTOR"/>
    <property type="match status" value="1"/>
</dbReference>
<evidence type="ECO:0000256" key="5">
    <source>
        <dbReference type="ARBA" id="ARBA00023242"/>
    </source>
</evidence>
<dbReference type="CDD" id="cd15502">
    <property type="entry name" value="PHD_Phf1p_Phf2p_like"/>
    <property type="match status" value="1"/>
</dbReference>
<evidence type="ECO:0000256" key="1">
    <source>
        <dbReference type="ARBA" id="ARBA00004123"/>
    </source>
</evidence>
<sequence length="713" mass="75112">MVSEETHLLSTSTGPMNNPSAEPPAAAVAESHTSSLPPLSSETNATTSEKPTPTTSCPTQSSSSNSAASSSGGDGNNNSSSVRLWIPKLSPATAELLARVNGNTLVGKHAPPNPPPPAERNSVPLNSDNPNNTDAAQSLVDNTDVEMKDSGSLSRSDRGEERALSTASMPDVAVADKPTSSTSPSAMDVNPTTPINPPLPNGQRNSTTSNNTTAQNIPPHLVAMASAATTTTTTTTNAVAAGLQAAPPVVRAAAAGTKRPRAQPAAPRRRASGPSKRTKRRKSGKNKDDDDDGIIRAGDSDSDSDSEPTPMITTHTKSGRQVHRPSLFVPSVHSTQEGLPVAASEGHQQPQSQQQQQGQQPLRKRRRVYRKGKEMHVTCKHCDRAHSPATNTIVFCDDCNQAWHQFCHDPPIANEVISVKEEEWFCRECRPLTAEEEGDDTLGEADSEPITPTTTTFYKAPIVPSQIKTGGAEFSTEQERGYLAGLSHTALVNMILDISSSAPDMPIFPSNLPKLTNSIFLASATPQITVTTTATTTASTSEVNIITEHPSFSPSSASQSTLTSLQSTSASIPAPSDMLNSSQPHLASTSSISPPNAANNILNTTTTTTTPPNNSRIPTTTTTAIIDAEASDVSDDDDRYFTIDEHRLYPRAGNGFRLPPDDDDVLHMLLEDASCMTFSHALHGPAKARVRAEMEMEGLGGGGGSGVVQGVGA</sequence>
<feature type="region of interest" description="Disordered" evidence="7">
    <location>
        <begin position="337"/>
        <end position="366"/>
    </location>
</feature>
<dbReference type="EMBL" id="PDNA01000140">
    <property type="protein sequence ID" value="PGH10912.1"/>
    <property type="molecule type" value="Genomic_DNA"/>
</dbReference>
<dbReference type="GO" id="GO:0005634">
    <property type="term" value="C:nucleus"/>
    <property type="evidence" value="ECO:0007669"/>
    <property type="project" value="UniProtKB-SubCell"/>
</dbReference>
<feature type="compositionally biased region" description="Low complexity" evidence="7">
    <location>
        <begin position="550"/>
        <end position="571"/>
    </location>
</feature>
<feature type="compositionally biased region" description="Low complexity" evidence="7">
    <location>
        <begin position="61"/>
        <end position="81"/>
    </location>
</feature>
<dbReference type="PROSITE" id="PS01359">
    <property type="entry name" value="ZF_PHD_1"/>
    <property type="match status" value="1"/>
</dbReference>
<dbReference type="AlphaFoldDB" id="A0A2B7XQJ3"/>
<dbReference type="GO" id="GO:0003677">
    <property type="term" value="F:DNA binding"/>
    <property type="evidence" value="ECO:0007669"/>
    <property type="project" value="TreeGrafter"/>
</dbReference>
<dbReference type="OrthoDB" id="5863171at2759"/>
<protein>
    <recommendedName>
        <fullName evidence="8">PHD-type domain-containing protein</fullName>
    </recommendedName>
</protein>
<feature type="region of interest" description="Disordered" evidence="7">
    <location>
        <begin position="1"/>
        <end position="82"/>
    </location>
</feature>
<feature type="domain" description="PHD-type" evidence="8">
    <location>
        <begin position="376"/>
        <end position="432"/>
    </location>
</feature>
<comment type="subcellular location">
    <subcellularLocation>
        <location evidence="1">Nucleus</location>
    </subcellularLocation>
</comment>
<feature type="compositionally biased region" description="Basic residues" evidence="7">
    <location>
        <begin position="267"/>
        <end position="284"/>
    </location>
</feature>
<dbReference type="InterPro" id="IPR019786">
    <property type="entry name" value="Zinc_finger_PHD-type_CS"/>
</dbReference>
<dbReference type="PROSITE" id="PS50016">
    <property type="entry name" value="ZF_PHD_2"/>
    <property type="match status" value="1"/>
</dbReference>
<dbReference type="InterPro" id="IPR019787">
    <property type="entry name" value="Znf_PHD-finger"/>
</dbReference>
<dbReference type="InterPro" id="IPR013083">
    <property type="entry name" value="Znf_RING/FYVE/PHD"/>
</dbReference>
<feature type="compositionally biased region" description="Polar residues" evidence="7">
    <location>
        <begin position="123"/>
        <end position="141"/>
    </location>
</feature>
<feature type="region of interest" description="Disordered" evidence="7">
    <location>
        <begin position="549"/>
        <end position="619"/>
    </location>
</feature>
<dbReference type="GO" id="GO:0045814">
    <property type="term" value="P:negative regulation of gene expression, epigenetic"/>
    <property type="evidence" value="ECO:0007669"/>
    <property type="project" value="TreeGrafter"/>
</dbReference>
<keyword evidence="5" id="KW-0539">Nucleus</keyword>
<dbReference type="PANTHER" id="PTHR12628:SF10">
    <property type="entry name" value="HOMEOBOX DOMAIN-CONTAINING PROTEIN"/>
    <property type="match status" value="1"/>
</dbReference>
<comment type="caution">
    <text evidence="9">The sequence shown here is derived from an EMBL/GenBank/DDBJ whole genome shotgun (WGS) entry which is preliminary data.</text>
</comment>
<dbReference type="STRING" id="1447883.A0A2B7XQJ3"/>
<evidence type="ECO:0000259" key="8">
    <source>
        <dbReference type="PROSITE" id="PS50016"/>
    </source>
</evidence>
<dbReference type="InterPro" id="IPR001965">
    <property type="entry name" value="Znf_PHD"/>
</dbReference>
<feature type="compositionally biased region" description="Polar residues" evidence="7">
    <location>
        <begin position="32"/>
        <end position="60"/>
    </location>
</feature>
<evidence type="ECO:0000256" key="2">
    <source>
        <dbReference type="ARBA" id="ARBA00022723"/>
    </source>
</evidence>
<feature type="region of interest" description="Disordered" evidence="7">
    <location>
        <begin position="103"/>
        <end position="220"/>
    </location>
</feature>
<accession>A0A2B7XQJ3</accession>
<keyword evidence="3 6" id="KW-0863">Zinc-finger</keyword>
<evidence type="ECO:0000256" key="6">
    <source>
        <dbReference type="PROSITE-ProRule" id="PRU00146"/>
    </source>
</evidence>
<feature type="compositionally biased region" description="Basic and acidic residues" evidence="7">
    <location>
        <begin position="145"/>
        <end position="163"/>
    </location>
</feature>
<keyword evidence="10" id="KW-1185">Reference proteome</keyword>
<feature type="compositionally biased region" description="Low complexity" evidence="7">
    <location>
        <begin position="594"/>
        <end position="619"/>
    </location>
</feature>
<dbReference type="Gene3D" id="3.30.40.10">
    <property type="entry name" value="Zinc/RING finger domain, C3HC4 (zinc finger)"/>
    <property type="match status" value="1"/>
</dbReference>
<name>A0A2B7XQJ3_POLH7</name>
<evidence type="ECO:0000256" key="7">
    <source>
        <dbReference type="SAM" id="MobiDB-lite"/>
    </source>
</evidence>
<dbReference type="Proteomes" id="UP000224634">
    <property type="component" value="Unassembled WGS sequence"/>
</dbReference>
<feature type="region of interest" description="Disordered" evidence="7">
    <location>
        <begin position="251"/>
        <end position="323"/>
    </location>
</feature>
<dbReference type="Pfam" id="PF00628">
    <property type="entry name" value="PHD"/>
    <property type="match status" value="1"/>
</dbReference>
<dbReference type="GO" id="GO:0003682">
    <property type="term" value="F:chromatin binding"/>
    <property type="evidence" value="ECO:0007669"/>
    <property type="project" value="TreeGrafter"/>
</dbReference>
<dbReference type="InterPro" id="IPR011011">
    <property type="entry name" value="Znf_FYVE_PHD"/>
</dbReference>
<dbReference type="SUPFAM" id="SSF57903">
    <property type="entry name" value="FYVE/PHD zinc finger"/>
    <property type="match status" value="1"/>
</dbReference>